<dbReference type="Pfam" id="PF00210">
    <property type="entry name" value="Ferritin"/>
    <property type="match status" value="1"/>
</dbReference>
<keyword evidence="3" id="KW-0175">Coiled coil</keyword>
<dbReference type="OrthoDB" id="9797687at2"/>
<dbReference type="GO" id="GO:0008199">
    <property type="term" value="F:ferric iron binding"/>
    <property type="evidence" value="ECO:0007669"/>
    <property type="project" value="InterPro"/>
</dbReference>
<organism evidence="5 6">
    <name type="scientific">Hyphomonas jannaschiana VP2</name>
    <dbReference type="NCBI Taxonomy" id="1280952"/>
    <lineage>
        <taxon>Bacteria</taxon>
        <taxon>Pseudomonadati</taxon>
        <taxon>Pseudomonadota</taxon>
        <taxon>Alphaproteobacteria</taxon>
        <taxon>Hyphomonadales</taxon>
        <taxon>Hyphomonadaceae</taxon>
        <taxon>Hyphomonas</taxon>
    </lineage>
</organism>
<dbReference type="PIRSF" id="PIRSF005900">
    <property type="entry name" value="Dps"/>
    <property type="match status" value="1"/>
</dbReference>
<comment type="similarity">
    <text evidence="1 2">Belongs to the Dps family.</text>
</comment>
<name>A0A059FG99_9PROT</name>
<evidence type="ECO:0000256" key="2">
    <source>
        <dbReference type="RuleBase" id="RU003875"/>
    </source>
</evidence>
<evidence type="ECO:0000256" key="3">
    <source>
        <dbReference type="SAM" id="Coils"/>
    </source>
</evidence>
<dbReference type="InterPro" id="IPR023188">
    <property type="entry name" value="DPS_DNA-bd_CS"/>
</dbReference>
<dbReference type="GO" id="GO:0016722">
    <property type="term" value="F:oxidoreductase activity, acting on metal ions"/>
    <property type="evidence" value="ECO:0007669"/>
    <property type="project" value="InterPro"/>
</dbReference>
<dbReference type="eggNOG" id="COG0783">
    <property type="taxonomic scope" value="Bacteria"/>
</dbReference>
<dbReference type="CDD" id="cd01043">
    <property type="entry name" value="DPS"/>
    <property type="match status" value="1"/>
</dbReference>
<dbReference type="AlphaFoldDB" id="A0A059FG99"/>
<keyword evidence="6" id="KW-1185">Reference proteome</keyword>
<proteinExistence type="inferred from homology"/>
<dbReference type="PANTHER" id="PTHR42932:SF3">
    <property type="entry name" value="DNA PROTECTION DURING STARVATION PROTEIN"/>
    <property type="match status" value="1"/>
</dbReference>
<protein>
    <submittedName>
        <fullName evidence="5">Ferritin</fullName>
    </submittedName>
</protein>
<dbReference type="PROSITE" id="PS00818">
    <property type="entry name" value="DPS_1"/>
    <property type="match status" value="1"/>
</dbReference>
<accession>A0A059FG99</accession>
<dbReference type="PANTHER" id="PTHR42932">
    <property type="entry name" value="GENERAL STRESS PROTEIN 20U"/>
    <property type="match status" value="1"/>
</dbReference>
<reference evidence="5 6" key="1">
    <citation type="journal article" date="2014" name="Antonie Van Leeuwenhoek">
        <title>Hyphomonas beringensis sp. nov. and Hyphomonas chukchiensis sp. nov., isolated from surface seawater of the Bering Sea and Chukchi Sea.</title>
        <authorList>
            <person name="Li C."/>
            <person name="Lai Q."/>
            <person name="Li G."/>
            <person name="Dong C."/>
            <person name="Wang J."/>
            <person name="Liao Y."/>
            <person name="Shao Z."/>
        </authorList>
    </citation>
    <scope>NUCLEOTIDE SEQUENCE [LARGE SCALE GENOMIC DNA]</scope>
    <source>
        <strain evidence="5 6">VP2</strain>
    </source>
</reference>
<dbReference type="PRINTS" id="PR01346">
    <property type="entry name" value="HELNAPAPROT"/>
</dbReference>
<dbReference type="InterPro" id="IPR008331">
    <property type="entry name" value="Ferritin_DPS_dom"/>
</dbReference>
<dbReference type="PATRIC" id="fig|1280952.3.peg.953"/>
<dbReference type="InterPro" id="IPR009078">
    <property type="entry name" value="Ferritin-like_SF"/>
</dbReference>
<dbReference type="InterPro" id="IPR012347">
    <property type="entry name" value="Ferritin-like"/>
</dbReference>
<gene>
    <name evidence="5" type="ORF">HJA_04822</name>
</gene>
<dbReference type="EMBL" id="ARYJ01000003">
    <property type="protein sequence ID" value="KCZ89546.1"/>
    <property type="molecule type" value="Genomic_DNA"/>
</dbReference>
<dbReference type="SUPFAM" id="SSF47240">
    <property type="entry name" value="Ferritin-like"/>
    <property type="match status" value="1"/>
</dbReference>
<dbReference type="PROSITE" id="PS00819">
    <property type="entry name" value="DPS_2"/>
    <property type="match status" value="1"/>
</dbReference>
<dbReference type="STRING" id="1280952.HJA_04822"/>
<dbReference type="Gene3D" id="1.20.1260.10">
    <property type="match status" value="1"/>
</dbReference>
<evidence type="ECO:0000259" key="4">
    <source>
        <dbReference type="Pfam" id="PF00210"/>
    </source>
</evidence>
<evidence type="ECO:0000313" key="5">
    <source>
        <dbReference type="EMBL" id="KCZ89546.1"/>
    </source>
</evidence>
<evidence type="ECO:0000313" key="6">
    <source>
        <dbReference type="Proteomes" id="UP000024816"/>
    </source>
</evidence>
<feature type="domain" description="Ferritin/DPS" evidence="4">
    <location>
        <begin position="29"/>
        <end position="165"/>
    </location>
</feature>
<dbReference type="InterPro" id="IPR002177">
    <property type="entry name" value="DPS_DNA-bd"/>
</dbReference>
<sequence length="169" mass="19267">MATEALNISKPDFNTRNGISTEDRKKIADALGVVLADTYMLFIKTQGVHWNVTGPTFMGVHKLTEEQYENMYEAIDELAERIRALGHKAPASYTKYGELSSINDKDEERSVEQMLTMLIADHETAVLNMRAATEWCEDKNDYVTADMLTERMSWHEQAVWMLKSLAAEK</sequence>
<dbReference type="Proteomes" id="UP000024816">
    <property type="component" value="Unassembled WGS sequence"/>
</dbReference>
<dbReference type="RefSeq" id="WP_035579063.1">
    <property type="nucleotide sequence ID" value="NZ_ARYJ01000003.1"/>
</dbReference>
<comment type="caution">
    <text evidence="5">The sequence shown here is derived from an EMBL/GenBank/DDBJ whole genome shotgun (WGS) entry which is preliminary data.</text>
</comment>
<feature type="coiled-coil region" evidence="3">
    <location>
        <begin position="61"/>
        <end position="88"/>
    </location>
</feature>
<evidence type="ECO:0000256" key="1">
    <source>
        <dbReference type="ARBA" id="ARBA00009497"/>
    </source>
</evidence>